<dbReference type="Proteomes" id="UP000078113">
    <property type="component" value="Unassembled WGS sequence"/>
</dbReference>
<dbReference type="PRINTS" id="PR00092">
    <property type="entry name" value="TYROSINASE"/>
</dbReference>
<dbReference type="Gene3D" id="1.10.1280.10">
    <property type="entry name" value="Di-copper center containing domain from catechol oxidase"/>
    <property type="match status" value="1"/>
</dbReference>
<evidence type="ECO:0000259" key="4">
    <source>
        <dbReference type="PROSITE" id="PS00497"/>
    </source>
</evidence>
<dbReference type="PANTHER" id="PTHR11474:SF126">
    <property type="entry name" value="TYROSINASE-LIKE PROTEIN TYR-1-RELATED"/>
    <property type="match status" value="1"/>
</dbReference>
<accession>A0A8X7N2U7</accession>
<evidence type="ECO:0000256" key="2">
    <source>
        <dbReference type="ARBA" id="ARBA00023008"/>
    </source>
</evidence>
<reference evidence="6" key="2">
    <citation type="journal article" date="2019" name="IMA Fungus">
        <title>Genome sequencing and comparison of five Tilletia species to identify candidate genes for the detection of regulated species infecting wheat.</title>
        <authorList>
            <person name="Nguyen H.D.T."/>
            <person name="Sultana T."/>
            <person name="Kesanakurti P."/>
            <person name="Hambleton S."/>
        </authorList>
    </citation>
    <scope>NUCLEOTIDE SEQUENCE</scope>
    <source>
        <strain evidence="6">DAOMC 236422</strain>
    </source>
</reference>
<dbReference type="EMBL" id="LWDG02000577">
    <property type="protein sequence ID" value="KAE8264070.1"/>
    <property type="molecule type" value="Genomic_DNA"/>
</dbReference>
<dbReference type="PANTHER" id="PTHR11474">
    <property type="entry name" value="TYROSINASE FAMILY MEMBER"/>
    <property type="match status" value="1"/>
</dbReference>
<comment type="caution">
    <text evidence="6">The sequence shown here is derived from an EMBL/GenBank/DDBJ whole genome shotgun (WGS) entry which is preliminary data.</text>
</comment>
<evidence type="ECO:0000313" key="7">
    <source>
        <dbReference type="Proteomes" id="UP000078113"/>
    </source>
</evidence>
<evidence type="ECO:0000313" key="6">
    <source>
        <dbReference type="EMBL" id="KAE8264070.1"/>
    </source>
</evidence>
<feature type="domain" description="Tyrosinase copper-binding" evidence="5">
    <location>
        <begin position="313"/>
        <end position="324"/>
    </location>
</feature>
<keyword evidence="3" id="KW-0732">Signal</keyword>
<dbReference type="PROSITE" id="PS00498">
    <property type="entry name" value="TYROSINASE_2"/>
    <property type="match status" value="1"/>
</dbReference>
<feature type="signal peptide" evidence="3">
    <location>
        <begin position="1"/>
        <end position="20"/>
    </location>
</feature>
<evidence type="ECO:0000256" key="3">
    <source>
        <dbReference type="SAM" id="SignalP"/>
    </source>
</evidence>
<keyword evidence="7" id="KW-1185">Reference proteome</keyword>
<evidence type="ECO:0000259" key="5">
    <source>
        <dbReference type="PROSITE" id="PS00498"/>
    </source>
</evidence>
<name>A0A8X7N2U7_9BASI</name>
<feature type="chain" id="PRO_5036467575" description="Tyrosinase copper-binding domain-containing protein" evidence="3">
    <location>
        <begin position="21"/>
        <end position="411"/>
    </location>
</feature>
<protein>
    <recommendedName>
        <fullName evidence="4 5">Tyrosinase copper-binding domain-containing protein</fullName>
    </recommendedName>
</protein>
<dbReference type="GO" id="GO:0016491">
    <property type="term" value="F:oxidoreductase activity"/>
    <property type="evidence" value="ECO:0007669"/>
    <property type="project" value="InterPro"/>
</dbReference>
<organism evidence="6 7">
    <name type="scientific">Tilletia walkeri</name>
    <dbReference type="NCBI Taxonomy" id="117179"/>
    <lineage>
        <taxon>Eukaryota</taxon>
        <taxon>Fungi</taxon>
        <taxon>Dikarya</taxon>
        <taxon>Basidiomycota</taxon>
        <taxon>Ustilaginomycotina</taxon>
        <taxon>Exobasidiomycetes</taxon>
        <taxon>Tilletiales</taxon>
        <taxon>Tilletiaceae</taxon>
        <taxon>Tilletia</taxon>
    </lineage>
</organism>
<feature type="domain" description="Tyrosinase copper-binding" evidence="4">
    <location>
        <begin position="142"/>
        <end position="159"/>
    </location>
</feature>
<dbReference type="InterPro" id="IPR050316">
    <property type="entry name" value="Tyrosinase/Hemocyanin"/>
</dbReference>
<keyword evidence="1" id="KW-0479">Metal-binding</keyword>
<gene>
    <name evidence="6" type="ORF">A4X09_0g7066</name>
</gene>
<dbReference type="PROSITE" id="PS00497">
    <property type="entry name" value="TYROSINASE_1"/>
    <property type="match status" value="1"/>
</dbReference>
<dbReference type="SUPFAM" id="SSF48056">
    <property type="entry name" value="Di-copper centre-containing domain"/>
    <property type="match status" value="1"/>
</dbReference>
<dbReference type="InterPro" id="IPR008922">
    <property type="entry name" value="Di-copper_centre_dom_sf"/>
</dbReference>
<sequence length="411" mass="45960">MRLPLFLPSLLGGLVCVLLSTPFETLSADALGPLNFGDILDFGFDLDGLADFGAASNGIDYDKSRQDYLDSTSGSNGCSSLRPRVEWRYLSPRQRRGWIKANWCLTKKPSVLASSETNLTGLRTSLLSDFALVHIRLFDEIHFVAPFLPWHRWFLIAREIAIRDCGYNGPMPYWDWSADADTGNAAASPVLSDDVGIGGNGSPSGVVTRGPFAYLPNEYINEGPNEDIPFYRPHYLNRTFGSGLARNRTFPLSEDAFNTTATQRVLLNNDNYRSFWVRLEGERDRLDVVGMGPHSAIHRAFGGDMLLPQSANDPAFFLHHANVDRLWWLWQKGLSLADTRRFGSLRAERARADEDRLYDYAGDTVERTSDPTGGPRASLNDVHSLLGLILPNIETYKLMDTARPPLCYTYI</sequence>
<dbReference type="GO" id="GO:0046872">
    <property type="term" value="F:metal ion binding"/>
    <property type="evidence" value="ECO:0007669"/>
    <property type="project" value="UniProtKB-KW"/>
</dbReference>
<dbReference type="Pfam" id="PF00264">
    <property type="entry name" value="Tyrosinase"/>
    <property type="match status" value="1"/>
</dbReference>
<keyword evidence="2" id="KW-0186">Copper</keyword>
<evidence type="ECO:0000256" key="1">
    <source>
        <dbReference type="ARBA" id="ARBA00022723"/>
    </source>
</evidence>
<reference evidence="6" key="1">
    <citation type="submission" date="2016-04" db="EMBL/GenBank/DDBJ databases">
        <authorList>
            <person name="Nguyen H.D."/>
            <person name="Samba Siva P."/>
            <person name="Cullis J."/>
            <person name="Levesque C.A."/>
            <person name="Hambleton S."/>
        </authorList>
    </citation>
    <scope>NUCLEOTIDE SEQUENCE</scope>
    <source>
        <strain evidence="6">DAOMC 236422</strain>
    </source>
</reference>
<dbReference type="AlphaFoldDB" id="A0A8X7N2U7"/>
<dbReference type="InterPro" id="IPR002227">
    <property type="entry name" value="Tyrosinase_Cu-bd"/>
</dbReference>
<proteinExistence type="predicted"/>